<dbReference type="PANTHER" id="PTHR15430">
    <property type="entry name" value="GLOMULIN"/>
    <property type="match status" value="1"/>
</dbReference>
<keyword evidence="2" id="KW-1185">Reference proteome</keyword>
<dbReference type="AlphaFoldDB" id="A0AA35XYJ4"/>
<name>A0AA35XYJ4_LACSI</name>
<dbReference type="InterPro" id="IPR013877">
    <property type="entry name" value="YAP-bd/ALF4/Glomulin"/>
</dbReference>
<dbReference type="Pfam" id="PF08568">
    <property type="entry name" value="Kinetochor_Ybp2"/>
    <property type="match status" value="2"/>
</dbReference>
<dbReference type="EMBL" id="OX465086">
    <property type="protein sequence ID" value="CAI9259859.1"/>
    <property type="molecule type" value="Genomic_DNA"/>
</dbReference>
<dbReference type="InterPro" id="IPR019516">
    <property type="entry name" value="Glomulin/ALF4"/>
</dbReference>
<gene>
    <name evidence="1" type="ORF">LSALG_LOCUS724</name>
</gene>
<evidence type="ECO:0000313" key="1">
    <source>
        <dbReference type="EMBL" id="CAI9259859.1"/>
    </source>
</evidence>
<dbReference type="PANTHER" id="PTHR15430:SF1">
    <property type="entry name" value="GLOMULIN"/>
    <property type="match status" value="1"/>
</dbReference>
<dbReference type="Proteomes" id="UP001177003">
    <property type="component" value="Chromosome 0"/>
</dbReference>
<dbReference type="GO" id="GO:0055105">
    <property type="term" value="F:ubiquitin-protein transferase inhibitor activity"/>
    <property type="evidence" value="ECO:0007669"/>
    <property type="project" value="TreeGrafter"/>
</dbReference>
<reference evidence="1" key="1">
    <citation type="submission" date="2023-04" db="EMBL/GenBank/DDBJ databases">
        <authorList>
            <person name="Vijverberg K."/>
            <person name="Xiong W."/>
            <person name="Schranz E."/>
        </authorList>
    </citation>
    <scope>NUCLEOTIDE SEQUENCE</scope>
</reference>
<evidence type="ECO:0000313" key="2">
    <source>
        <dbReference type="Proteomes" id="UP001177003"/>
    </source>
</evidence>
<organism evidence="1 2">
    <name type="scientific">Lactuca saligna</name>
    <name type="common">Willowleaf lettuce</name>
    <dbReference type="NCBI Taxonomy" id="75948"/>
    <lineage>
        <taxon>Eukaryota</taxon>
        <taxon>Viridiplantae</taxon>
        <taxon>Streptophyta</taxon>
        <taxon>Embryophyta</taxon>
        <taxon>Tracheophyta</taxon>
        <taxon>Spermatophyta</taxon>
        <taxon>Magnoliopsida</taxon>
        <taxon>eudicotyledons</taxon>
        <taxon>Gunneridae</taxon>
        <taxon>Pentapetalae</taxon>
        <taxon>asterids</taxon>
        <taxon>campanulids</taxon>
        <taxon>Asterales</taxon>
        <taxon>Asteraceae</taxon>
        <taxon>Cichorioideae</taxon>
        <taxon>Cichorieae</taxon>
        <taxon>Lactucinae</taxon>
        <taxon>Lactuca</taxon>
    </lineage>
</organism>
<dbReference type="GO" id="GO:0005737">
    <property type="term" value="C:cytoplasm"/>
    <property type="evidence" value="ECO:0007669"/>
    <property type="project" value="TreeGrafter"/>
</dbReference>
<proteinExistence type="predicted"/>
<protein>
    <recommendedName>
        <fullName evidence="3">Aberrant root formation protein 4</fullName>
    </recommendedName>
</protein>
<sequence length="598" mass="66613">MSAPENIDSLRLQQALASCSQSIANGDFKQSQESISELVHFLDSLSDFISSGTNDEKGAENSAFEVLSEIYHYLISPSLDQAITDALAFELPKAVAKFACVSTRCFENAERIINHFVEVCSPRDMVSILCEAMTSPSDGFSNSFYFTPLLGALAKVFEALKRRPFEQVKASLPVVLKVLEAILSDPEEDEDMDLINKAILIAHSLNTICIKLDQKDEKLFALFGLYVLQITALISNSVGSETSRWSPIMLQLSHFLHYCGFTYLGLITGHEVGMAVDLISQGDEDDYMRCFSYVKCGAAITVLWRDLSNEASKEDLEAAVKVKVKLCSNQIERWEAVGILKHVYASSNLPWALKRHAIDFLFCIMEAIDSHSHKDLEEPLDYSVYMPSLYAALQAIQKVIVYASDPPLRKKAFDTFKMVLADIPASLRFDILMALIKNSDLSSMIAILLGCVKEEMYKEYPKKVSGQNIDAKEENKAVQSTLSFWTGGVLDCVEFVLKPPKGGPPSLPEFTDAVLSALNLYRFILITESSGKTNYTEVLLKNKLQKVYREWLEPLRSLVSGVSAGDDDGQLAIALNPLEFVLYRCIELVEDNLKHTTT</sequence>
<evidence type="ECO:0008006" key="3">
    <source>
        <dbReference type="Google" id="ProtNLM"/>
    </source>
</evidence>
<accession>A0AA35XYJ4</accession>